<keyword evidence="7" id="KW-0998">Cell outer membrane</keyword>
<dbReference type="RefSeq" id="WP_051676542.1">
    <property type="nucleotide sequence ID" value="NZ_BSOO01000024.1"/>
</dbReference>
<keyword evidence="5" id="KW-0812">Transmembrane</keyword>
<comment type="subcellular location">
    <subcellularLocation>
        <location evidence="1">Cell outer membrane</location>
    </subcellularLocation>
</comment>
<dbReference type="EMBL" id="BSOO01000024">
    <property type="protein sequence ID" value="GLR48341.1"/>
    <property type="molecule type" value="Genomic_DNA"/>
</dbReference>
<evidence type="ECO:0000256" key="7">
    <source>
        <dbReference type="ARBA" id="ARBA00023237"/>
    </source>
</evidence>
<feature type="chain" id="PRO_5046339088" description="Outer membrane protein TolC" evidence="8">
    <location>
        <begin position="23"/>
        <end position="487"/>
    </location>
</feature>
<feature type="signal peptide" evidence="8">
    <location>
        <begin position="1"/>
        <end position="22"/>
    </location>
</feature>
<comment type="caution">
    <text evidence="9">The sequence shown here is derived from an EMBL/GenBank/DDBJ whole genome shotgun (WGS) entry which is preliminary data.</text>
</comment>
<dbReference type="Pfam" id="PF02321">
    <property type="entry name" value="OEP"/>
    <property type="match status" value="2"/>
</dbReference>
<dbReference type="Proteomes" id="UP001156703">
    <property type="component" value="Unassembled WGS sequence"/>
</dbReference>
<dbReference type="InterPro" id="IPR051906">
    <property type="entry name" value="TolC-like"/>
</dbReference>
<gene>
    <name evidence="9" type="ORF">GCM10007925_20560</name>
</gene>
<organism evidence="9 10">
    <name type="scientific">Sphingomonas astaxanthinifaciens DSM 22298</name>
    <dbReference type="NCBI Taxonomy" id="1123267"/>
    <lineage>
        <taxon>Bacteria</taxon>
        <taxon>Pseudomonadati</taxon>
        <taxon>Pseudomonadota</taxon>
        <taxon>Alphaproteobacteria</taxon>
        <taxon>Sphingomonadales</taxon>
        <taxon>Sphingomonadaceae</taxon>
        <taxon>Sphingomonas</taxon>
    </lineage>
</organism>
<reference evidence="10" key="1">
    <citation type="journal article" date="2019" name="Int. J. Syst. Evol. Microbiol.">
        <title>The Global Catalogue of Microorganisms (GCM) 10K type strain sequencing project: providing services to taxonomists for standard genome sequencing and annotation.</title>
        <authorList>
            <consortium name="The Broad Institute Genomics Platform"/>
            <consortium name="The Broad Institute Genome Sequencing Center for Infectious Disease"/>
            <person name="Wu L."/>
            <person name="Ma J."/>
        </authorList>
    </citation>
    <scope>NUCLEOTIDE SEQUENCE [LARGE SCALE GENOMIC DNA]</scope>
    <source>
        <strain evidence="10">NBRC 102146</strain>
    </source>
</reference>
<evidence type="ECO:0000256" key="4">
    <source>
        <dbReference type="ARBA" id="ARBA00022452"/>
    </source>
</evidence>
<keyword evidence="3" id="KW-0813">Transport</keyword>
<dbReference type="InterPro" id="IPR003423">
    <property type="entry name" value="OMP_efflux"/>
</dbReference>
<keyword evidence="10" id="KW-1185">Reference proteome</keyword>
<evidence type="ECO:0000256" key="6">
    <source>
        <dbReference type="ARBA" id="ARBA00023136"/>
    </source>
</evidence>
<evidence type="ECO:0000256" key="1">
    <source>
        <dbReference type="ARBA" id="ARBA00004442"/>
    </source>
</evidence>
<dbReference type="Gene3D" id="1.20.1600.10">
    <property type="entry name" value="Outer membrane efflux proteins (OEP)"/>
    <property type="match status" value="1"/>
</dbReference>
<protein>
    <recommendedName>
        <fullName evidence="11">Outer membrane protein TolC</fullName>
    </recommendedName>
</protein>
<evidence type="ECO:0000256" key="2">
    <source>
        <dbReference type="ARBA" id="ARBA00007613"/>
    </source>
</evidence>
<accession>A0ABQ5ZA32</accession>
<sequence>MRITIIPVAAALAISLPALAHAAPVAISWSAADQQFRRSAEVSAADHAANSAKLTAESLRTLRRPTVSLSAQLVTYQKTLSVDLSGLKGKTQQQIGTYLNALPGQFPPDLQGIVQLVTQRVDAALPGLLDEIPENLDYRTRDTLFRPTATAFVPLYTGGAIGAIQRGAGAAATAARAKADADINLARVNLARAYFGVTLADGLVAAARDDLAAMDRHLANTQAFFRNGVLPRSKVLEVQVVRDAAARTLDRATIDRDRAIAVLRLLLESEADLVPSTGLFVHDRPLSPAGDYIASAANPRVREAEATREVASAGVKLAKSRLLPQAYAFGEYSFDRKSAAPTEPDWIAGVGARWTLLSPVDRLKAIAAAKEREAAASDAVTVTRKAVATEITDAWALAEGARRSFLSLDSSVAAANENLRVAEIAYREGEGTTTQVIDARTRLTNVRTQRLATAYEYAVSLAALLAASGRMNDFDAAVATADRRIRS</sequence>
<proteinExistence type="inferred from homology"/>
<dbReference type="PANTHER" id="PTHR30026:SF5">
    <property type="entry name" value="ABC-TYPE EFFLUX SYSTEM SECRETIN COMPONENT"/>
    <property type="match status" value="1"/>
</dbReference>
<name>A0ABQ5ZA32_9SPHN</name>
<keyword evidence="6" id="KW-0472">Membrane</keyword>
<dbReference type="SUPFAM" id="SSF56954">
    <property type="entry name" value="Outer membrane efflux proteins (OEP)"/>
    <property type="match status" value="1"/>
</dbReference>
<keyword evidence="8" id="KW-0732">Signal</keyword>
<evidence type="ECO:0000256" key="3">
    <source>
        <dbReference type="ARBA" id="ARBA00022448"/>
    </source>
</evidence>
<evidence type="ECO:0000313" key="9">
    <source>
        <dbReference type="EMBL" id="GLR48341.1"/>
    </source>
</evidence>
<evidence type="ECO:0000256" key="8">
    <source>
        <dbReference type="SAM" id="SignalP"/>
    </source>
</evidence>
<dbReference type="PANTHER" id="PTHR30026">
    <property type="entry name" value="OUTER MEMBRANE PROTEIN TOLC"/>
    <property type="match status" value="1"/>
</dbReference>
<evidence type="ECO:0000313" key="10">
    <source>
        <dbReference type="Proteomes" id="UP001156703"/>
    </source>
</evidence>
<evidence type="ECO:0008006" key="11">
    <source>
        <dbReference type="Google" id="ProtNLM"/>
    </source>
</evidence>
<keyword evidence="4" id="KW-1134">Transmembrane beta strand</keyword>
<comment type="similarity">
    <text evidence="2">Belongs to the outer membrane factor (OMF) (TC 1.B.17) family.</text>
</comment>
<evidence type="ECO:0000256" key="5">
    <source>
        <dbReference type="ARBA" id="ARBA00022692"/>
    </source>
</evidence>